<evidence type="ECO:0000313" key="3">
    <source>
        <dbReference type="EnsemblProtists" id="EOD16258"/>
    </source>
</evidence>
<dbReference type="AlphaFoldDB" id="A0A0D3IYC3"/>
<dbReference type="Pfam" id="PF01262">
    <property type="entry name" value="AlaDh_PNT_C"/>
    <property type="match status" value="1"/>
</dbReference>
<dbReference type="PANTHER" id="PTHR38663">
    <property type="match status" value="1"/>
</dbReference>
<dbReference type="EnsemblProtists" id="EOD16258">
    <property type="protein sequence ID" value="EOD16258"/>
    <property type="gene ID" value="EMIHUDRAFT_102868"/>
</dbReference>
<dbReference type="OMA" id="KHGRKMN"/>
<sequence>MPVCATSAKDAILHRPSSPATVIHEPDAGVSKTRVSVLIIGGGPHALAALSALHESSFAFGQFTSDNAFQRRVGFKNLQKIGMVGIIDPNEGFCEGWNKRFASLEIEHLRSPALAHPLAFEPMALVNFALREGREGELLAAPFVSSKLADEGFSMQDPRLYSLPSTALFRDFCASLEAKLPHEWYRGYATRVAKDGDSGEYMVSYECEGVEHCVVAEAVIFATGPTGPPIVPSPFLPFMGSTMADGVDGVPPVHGGRVTHTAELLGRGSTMADGVVGVRGARVLVVGGGLTAAQAALAAVGAGAARVVLRSRRPLQTRAYDLHDDWVDMRKTNRLRFDFLCMEDRCEGAKRAAPGGTVPASYMEELRRGAASDSSALELQVDGGIEQSAVRLERGELHVDGDAFDLVILATGAAKTPLSSRLYQQVQADFSAPVRDGFPRVDTSLRWADGEDLFVVGANAVLELGPGALNLMGAMRGAKIIAVALRDLMWTTKRDGAPSAVVNVNSFSCLGLKDAVLLGFADSSDEEDAASSSDDEQAVVGEAVRQLSSLSVRPAASKKKQEPPLSKAKAARLRARKHRRATKASKGM</sequence>
<evidence type="ECO:0000259" key="2">
    <source>
        <dbReference type="Pfam" id="PF01262"/>
    </source>
</evidence>
<dbReference type="Proteomes" id="UP000013827">
    <property type="component" value="Unassembled WGS sequence"/>
</dbReference>
<organism evidence="3 4">
    <name type="scientific">Emiliania huxleyi (strain CCMP1516)</name>
    <dbReference type="NCBI Taxonomy" id="280463"/>
    <lineage>
        <taxon>Eukaryota</taxon>
        <taxon>Haptista</taxon>
        <taxon>Haptophyta</taxon>
        <taxon>Prymnesiophyceae</taxon>
        <taxon>Isochrysidales</taxon>
        <taxon>Noelaerhabdaceae</taxon>
        <taxon>Emiliania</taxon>
    </lineage>
</organism>
<feature type="region of interest" description="Disordered" evidence="1">
    <location>
        <begin position="550"/>
        <end position="588"/>
    </location>
</feature>
<dbReference type="RefSeq" id="XP_005768687.1">
    <property type="nucleotide sequence ID" value="XM_005768630.1"/>
</dbReference>
<dbReference type="GeneID" id="17262407"/>
<dbReference type="eggNOG" id="ENOG502QPIW">
    <property type="taxonomic scope" value="Eukaryota"/>
</dbReference>
<dbReference type="SUPFAM" id="SSF51905">
    <property type="entry name" value="FAD/NAD(P)-binding domain"/>
    <property type="match status" value="1"/>
</dbReference>
<dbReference type="InterPro" id="IPR007698">
    <property type="entry name" value="AlaDH/PNT_NAD(H)-bd"/>
</dbReference>
<dbReference type="PaxDb" id="2903-EOD16258"/>
<protein>
    <recommendedName>
        <fullName evidence="2">Alanine dehydrogenase/pyridine nucleotide transhydrogenase NAD(H)-binding domain-containing protein</fullName>
    </recommendedName>
</protein>
<evidence type="ECO:0000256" key="1">
    <source>
        <dbReference type="SAM" id="MobiDB-lite"/>
    </source>
</evidence>
<dbReference type="InterPro" id="IPR036188">
    <property type="entry name" value="FAD/NAD-bd_sf"/>
</dbReference>
<keyword evidence="4" id="KW-1185">Reference proteome</keyword>
<evidence type="ECO:0000313" key="4">
    <source>
        <dbReference type="Proteomes" id="UP000013827"/>
    </source>
</evidence>
<name>A0A0D3IYC3_EMIH1</name>
<dbReference type="PANTHER" id="PTHR38663:SF1">
    <property type="entry name" value="L-ORNITHINE N(5)-MONOOXYGENASE"/>
    <property type="match status" value="1"/>
</dbReference>
<feature type="compositionally biased region" description="Basic residues" evidence="1">
    <location>
        <begin position="569"/>
        <end position="588"/>
    </location>
</feature>
<dbReference type="Gene3D" id="3.50.50.60">
    <property type="entry name" value="FAD/NAD(P)-binding domain"/>
    <property type="match status" value="1"/>
</dbReference>
<feature type="domain" description="Alanine dehydrogenase/pyridine nucleotide transhydrogenase NAD(H)-binding" evidence="2">
    <location>
        <begin position="269"/>
        <end position="329"/>
    </location>
</feature>
<dbReference type="HOGENOM" id="CLU_014633_1_1_1"/>
<proteinExistence type="predicted"/>
<dbReference type="KEGG" id="ehx:EMIHUDRAFT_102868"/>
<reference evidence="3" key="2">
    <citation type="submission" date="2024-10" db="UniProtKB">
        <authorList>
            <consortium name="EnsemblProtists"/>
        </authorList>
    </citation>
    <scope>IDENTIFICATION</scope>
</reference>
<accession>A0A0D3IYC3</accession>
<reference evidence="4" key="1">
    <citation type="journal article" date="2013" name="Nature">
        <title>Pan genome of the phytoplankton Emiliania underpins its global distribution.</title>
        <authorList>
            <person name="Read B.A."/>
            <person name="Kegel J."/>
            <person name="Klute M.J."/>
            <person name="Kuo A."/>
            <person name="Lefebvre S.C."/>
            <person name="Maumus F."/>
            <person name="Mayer C."/>
            <person name="Miller J."/>
            <person name="Monier A."/>
            <person name="Salamov A."/>
            <person name="Young J."/>
            <person name="Aguilar M."/>
            <person name="Claverie J.M."/>
            <person name="Frickenhaus S."/>
            <person name="Gonzalez K."/>
            <person name="Herman E.K."/>
            <person name="Lin Y.C."/>
            <person name="Napier J."/>
            <person name="Ogata H."/>
            <person name="Sarno A.F."/>
            <person name="Shmutz J."/>
            <person name="Schroeder D."/>
            <person name="de Vargas C."/>
            <person name="Verret F."/>
            <person name="von Dassow P."/>
            <person name="Valentin K."/>
            <person name="Van de Peer Y."/>
            <person name="Wheeler G."/>
            <person name="Dacks J.B."/>
            <person name="Delwiche C.F."/>
            <person name="Dyhrman S.T."/>
            <person name="Glockner G."/>
            <person name="John U."/>
            <person name="Richards T."/>
            <person name="Worden A.Z."/>
            <person name="Zhang X."/>
            <person name="Grigoriev I.V."/>
            <person name="Allen A.E."/>
            <person name="Bidle K."/>
            <person name="Borodovsky M."/>
            <person name="Bowler C."/>
            <person name="Brownlee C."/>
            <person name="Cock J.M."/>
            <person name="Elias M."/>
            <person name="Gladyshev V.N."/>
            <person name="Groth M."/>
            <person name="Guda C."/>
            <person name="Hadaegh A."/>
            <person name="Iglesias-Rodriguez M.D."/>
            <person name="Jenkins J."/>
            <person name="Jones B.M."/>
            <person name="Lawson T."/>
            <person name="Leese F."/>
            <person name="Lindquist E."/>
            <person name="Lobanov A."/>
            <person name="Lomsadze A."/>
            <person name="Malik S.B."/>
            <person name="Marsh M.E."/>
            <person name="Mackinder L."/>
            <person name="Mock T."/>
            <person name="Mueller-Roeber B."/>
            <person name="Pagarete A."/>
            <person name="Parker M."/>
            <person name="Probert I."/>
            <person name="Quesneville H."/>
            <person name="Raines C."/>
            <person name="Rensing S.A."/>
            <person name="Riano-Pachon D.M."/>
            <person name="Richier S."/>
            <person name="Rokitta S."/>
            <person name="Shiraiwa Y."/>
            <person name="Soanes D.M."/>
            <person name="van der Giezen M."/>
            <person name="Wahlund T.M."/>
            <person name="Williams B."/>
            <person name="Wilson W."/>
            <person name="Wolfe G."/>
            <person name="Wurch L.L."/>
        </authorList>
    </citation>
    <scope>NUCLEOTIDE SEQUENCE</scope>
</reference>